<name>A0A140F2T7_9STRA</name>
<keyword evidence="1" id="KW-0496">Mitochondrion</keyword>
<accession>A0A140F2T7</accession>
<sequence length="211" mass="24921">MKQYRHKEQLFAGSKKYMFTKIFYTYNLLYGSYKVHSTGKFLVKYLDNMNKHSILNMETSYIYFKLSVQFLKKILTEKKKILFIGVPKGLQLSFKLLCRKYKHYMLDVKPEGFFANYNSYSKNSFYYFKEKPSLIVHLSLGKNHIYSQEILRLNTPIMAFVNGESFSSVLSFSLPANINSLTGGLFAYNFFVFMFELNKIGFKVFEKVHKN</sequence>
<dbReference type="EMBL" id="KU501221">
    <property type="protein sequence ID" value="AML60721.1"/>
    <property type="molecule type" value="Genomic_DNA"/>
</dbReference>
<dbReference type="GO" id="GO:0005840">
    <property type="term" value="C:ribosome"/>
    <property type="evidence" value="ECO:0007669"/>
    <property type="project" value="UniProtKB-KW"/>
</dbReference>
<evidence type="ECO:0000313" key="1">
    <source>
        <dbReference type="EMBL" id="AML60721.1"/>
    </source>
</evidence>
<protein>
    <submittedName>
        <fullName evidence="1">Ribosomal protein S2</fullName>
    </submittedName>
</protein>
<dbReference type="Gene3D" id="3.40.50.10490">
    <property type="entry name" value="Glucose-6-phosphate isomerase like protein, domain 1"/>
    <property type="match status" value="1"/>
</dbReference>
<keyword evidence="1" id="KW-0687">Ribonucleoprotein</keyword>
<gene>
    <name evidence="1" type="primary">rps2</name>
</gene>
<dbReference type="AlphaFoldDB" id="A0A140F2T7"/>
<dbReference type="InterPro" id="IPR023591">
    <property type="entry name" value="Ribosomal_uS2_flav_dom_sf"/>
</dbReference>
<geneLocation type="mitochondrion" evidence="1"/>
<proteinExistence type="predicted"/>
<dbReference type="SUPFAM" id="SSF52313">
    <property type="entry name" value="Ribosomal protein S2"/>
    <property type="match status" value="1"/>
</dbReference>
<reference evidence="1" key="1">
    <citation type="journal article" date="2016" name="Genome Biol. Evol.">
        <title>A Comparative Analysis of Mitochondrial Genomes in Eustigmatophyte Algae.</title>
        <authorList>
            <person name="Sevcikova T."/>
            <person name="Klimes V."/>
            <person name="Zbrankova V."/>
            <person name="Strnad H."/>
            <person name="Hroudova M."/>
            <person name="Vlcek C."/>
            <person name="Elias M."/>
        </authorList>
    </citation>
    <scope>NUCLEOTIDE SEQUENCE</scope>
    <source>
        <strain evidence="1">CAUP Q 202</strain>
    </source>
</reference>
<keyword evidence="1" id="KW-0689">Ribosomal protein</keyword>
<organism evidence="1">
    <name type="scientific">Vischeria sp. CAUP Q 202</name>
    <dbReference type="NCBI Taxonomy" id="1805947"/>
    <lineage>
        <taxon>Eukaryota</taxon>
        <taxon>Sar</taxon>
        <taxon>Stramenopiles</taxon>
        <taxon>Ochrophyta</taxon>
        <taxon>Eustigmatophyceae</taxon>
        <taxon>Eustigmatales</taxon>
        <taxon>Chlorobotryaceae</taxon>
        <taxon>Vischeria</taxon>
    </lineage>
</organism>